<gene>
    <name evidence="2" type="ORF">ACFQ5D_17985</name>
</gene>
<reference evidence="3" key="1">
    <citation type="journal article" date="2019" name="Int. J. Syst. Evol. Microbiol.">
        <title>The Global Catalogue of Microorganisms (GCM) 10K type strain sequencing project: providing services to taxonomists for standard genome sequencing and annotation.</title>
        <authorList>
            <consortium name="The Broad Institute Genomics Platform"/>
            <consortium name="The Broad Institute Genome Sequencing Center for Infectious Disease"/>
            <person name="Wu L."/>
            <person name="Ma J."/>
        </authorList>
    </citation>
    <scope>NUCLEOTIDE SEQUENCE [LARGE SCALE GENOMIC DNA]</scope>
    <source>
        <strain evidence="3">CCM 9147</strain>
    </source>
</reference>
<keyword evidence="1" id="KW-0175">Coiled coil</keyword>
<accession>A0ABW4DFA9</accession>
<keyword evidence="3" id="KW-1185">Reference proteome</keyword>
<dbReference type="Proteomes" id="UP001597340">
    <property type="component" value="Unassembled WGS sequence"/>
</dbReference>
<evidence type="ECO:0000313" key="3">
    <source>
        <dbReference type="Proteomes" id="UP001597340"/>
    </source>
</evidence>
<dbReference type="RefSeq" id="WP_229526466.1">
    <property type="nucleotide sequence ID" value="NZ_JAFFQR010000112.1"/>
</dbReference>
<evidence type="ECO:0000256" key="1">
    <source>
        <dbReference type="SAM" id="Coils"/>
    </source>
</evidence>
<name>A0ABW4DFA9_9BACL</name>
<proteinExistence type="predicted"/>
<sequence>MKDINEVLSKLSKHRIGCPDFVLAELERLYGEVDSLQQQLAERDRTIARLRKALEEARKIEFSQDILATVQEEDLTEVRAQLREAQQTIAQLTQKIREIESLLATGWYEKAQKSIDEILGE</sequence>
<protein>
    <submittedName>
        <fullName evidence="2">Uncharacterized protein</fullName>
    </submittedName>
</protein>
<evidence type="ECO:0000313" key="2">
    <source>
        <dbReference type="EMBL" id="MFD1463239.1"/>
    </source>
</evidence>
<dbReference type="EMBL" id="JBHTNZ010000029">
    <property type="protein sequence ID" value="MFD1463239.1"/>
    <property type="molecule type" value="Genomic_DNA"/>
</dbReference>
<feature type="coiled-coil region" evidence="1">
    <location>
        <begin position="26"/>
        <end position="102"/>
    </location>
</feature>
<organism evidence="2 3">
    <name type="scientific">Paenibacillus farraposensis</name>
    <dbReference type="NCBI Taxonomy" id="2807095"/>
    <lineage>
        <taxon>Bacteria</taxon>
        <taxon>Bacillati</taxon>
        <taxon>Bacillota</taxon>
        <taxon>Bacilli</taxon>
        <taxon>Bacillales</taxon>
        <taxon>Paenibacillaceae</taxon>
        <taxon>Paenibacillus</taxon>
    </lineage>
</organism>
<dbReference type="SUPFAM" id="SSF161270">
    <property type="entry name" value="PspA lactotransferrin-binding region"/>
    <property type="match status" value="1"/>
</dbReference>
<comment type="caution">
    <text evidence="2">The sequence shown here is derived from an EMBL/GenBank/DDBJ whole genome shotgun (WGS) entry which is preliminary data.</text>
</comment>